<evidence type="ECO:0000313" key="2">
    <source>
        <dbReference type="Proteomes" id="UP001418222"/>
    </source>
</evidence>
<protein>
    <recommendedName>
        <fullName evidence="3">Integrase catalytic domain-containing protein</fullName>
    </recommendedName>
</protein>
<dbReference type="Proteomes" id="UP001418222">
    <property type="component" value="Unassembled WGS sequence"/>
</dbReference>
<accession>A0AAP0BPN2</accession>
<dbReference type="InterPro" id="IPR036397">
    <property type="entry name" value="RNaseH_sf"/>
</dbReference>
<gene>
    <name evidence="1" type="ORF">KSP39_PZI006374</name>
</gene>
<dbReference type="GO" id="GO:0003676">
    <property type="term" value="F:nucleic acid binding"/>
    <property type="evidence" value="ECO:0007669"/>
    <property type="project" value="InterPro"/>
</dbReference>
<dbReference type="InterPro" id="IPR012337">
    <property type="entry name" value="RNaseH-like_sf"/>
</dbReference>
<reference evidence="1 2" key="1">
    <citation type="journal article" date="2022" name="Nat. Plants">
        <title>Genomes of leafy and leafless Platanthera orchids illuminate the evolution of mycoheterotrophy.</title>
        <authorList>
            <person name="Li M.H."/>
            <person name="Liu K.W."/>
            <person name="Li Z."/>
            <person name="Lu H.C."/>
            <person name="Ye Q.L."/>
            <person name="Zhang D."/>
            <person name="Wang J.Y."/>
            <person name="Li Y.F."/>
            <person name="Zhong Z.M."/>
            <person name="Liu X."/>
            <person name="Yu X."/>
            <person name="Liu D.K."/>
            <person name="Tu X.D."/>
            <person name="Liu B."/>
            <person name="Hao Y."/>
            <person name="Liao X.Y."/>
            <person name="Jiang Y.T."/>
            <person name="Sun W.H."/>
            <person name="Chen J."/>
            <person name="Chen Y.Q."/>
            <person name="Ai Y."/>
            <person name="Zhai J.W."/>
            <person name="Wu S.S."/>
            <person name="Zhou Z."/>
            <person name="Hsiao Y.Y."/>
            <person name="Wu W.L."/>
            <person name="Chen Y.Y."/>
            <person name="Lin Y.F."/>
            <person name="Hsu J.L."/>
            <person name="Li C.Y."/>
            <person name="Wang Z.W."/>
            <person name="Zhao X."/>
            <person name="Zhong W.Y."/>
            <person name="Ma X.K."/>
            <person name="Ma L."/>
            <person name="Huang J."/>
            <person name="Chen G.Z."/>
            <person name="Huang M.Z."/>
            <person name="Huang L."/>
            <person name="Peng D.H."/>
            <person name="Luo Y.B."/>
            <person name="Zou S.Q."/>
            <person name="Chen S.P."/>
            <person name="Lan S."/>
            <person name="Tsai W.C."/>
            <person name="Van de Peer Y."/>
            <person name="Liu Z.J."/>
        </authorList>
    </citation>
    <scope>NUCLEOTIDE SEQUENCE [LARGE SCALE GENOMIC DNA]</scope>
    <source>
        <strain evidence="1">Lor287</strain>
    </source>
</reference>
<dbReference type="EMBL" id="JBBWWQ010000005">
    <property type="protein sequence ID" value="KAK8946761.1"/>
    <property type="molecule type" value="Genomic_DNA"/>
</dbReference>
<evidence type="ECO:0008006" key="3">
    <source>
        <dbReference type="Google" id="ProtNLM"/>
    </source>
</evidence>
<dbReference type="Gene3D" id="3.30.420.10">
    <property type="entry name" value="Ribonuclease H-like superfamily/Ribonuclease H"/>
    <property type="match status" value="1"/>
</dbReference>
<dbReference type="SUPFAM" id="SSF53098">
    <property type="entry name" value="Ribonuclease H-like"/>
    <property type="match status" value="1"/>
</dbReference>
<evidence type="ECO:0000313" key="1">
    <source>
        <dbReference type="EMBL" id="KAK8946761.1"/>
    </source>
</evidence>
<comment type="caution">
    <text evidence="1">The sequence shown here is derived from an EMBL/GenBank/DDBJ whole genome shotgun (WGS) entry which is preliminary data.</text>
</comment>
<proteinExistence type="predicted"/>
<keyword evidence="2" id="KW-1185">Reference proteome</keyword>
<sequence>MQFIEKSFTKLCEELKINLRHTAVAHPHANGQIEVTNRTILKGLKTRLEEARGSGSMRSPTEAVIPVDIGVPSTRVKTFDVDKNEDLLRENLDLLAEVRDTSALRVADYLRRVARFYDRRVKPRPINVRDLVLRSLEAVGKGPQQNKLIAAWDASYVVTAVVKSGTFKIRNAEGKTLPRTWNAQNLRRFYHKHVRRTYHPSDAPEARIVCSSRQSGIHRDATPLGGSESIIVQWHDQAKEKTKQLISLHLYVVIATSLTPKTCRIDLEFVP</sequence>
<organism evidence="1 2">
    <name type="scientific">Platanthera zijinensis</name>
    <dbReference type="NCBI Taxonomy" id="2320716"/>
    <lineage>
        <taxon>Eukaryota</taxon>
        <taxon>Viridiplantae</taxon>
        <taxon>Streptophyta</taxon>
        <taxon>Embryophyta</taxon>
        <taxon>Tracheophyta</taxon>
        <taxon>Spermatophyta</taxon>
        <taxon>Magnoliopsida</taxon>
        <taxon>Liliopsida</taxon>
        <taxon>Asparagales</taxon>
        <taxon>Orchidaceae</taxon>
        <taxon>Orchidoideae</taxon>
        <taxon>Orchideae</taxon>
        <taxon>Orchidinae</taxon>
        <taxon>Platanthera</taxon>
    </lineage>
</organism>
<dbReference type="AlphaFoldDB" id="A0AAP0BPN2"/>
<dbReference type="PANTHER" id="PTHR48475:SF2">
    <property type="entry name" value="RIBONUCLEASE H"/>
    <property type="match status" value="1"/>
</dbReference>
<dbReference type="PANTHER" id="PTHR48475">
    <property type="entry name" value="RIBONUCLEASE H"/>
    <property type="match status" value="1"/>
</dbReference>
<name>A0AAP0BPN2_9ASPA</name>